<keyword evidence="2" id="KW-1185">Reference proteome</keyword>
<evidence type="ECO:0000313" key="2">
    <source>
        <dbReference type="Proteomes" id="UP001497535"/>
    </source>
</evidence>
<name>A0ACB1APY9_MELEN</name>
<reference evidence="1" key="1">
    <citation type="submission" date="2023-11" db="EMBL/GenBank/DDBJ databases">
        <authorList>
            <person name="Poullet M."/>
        </authorList>
    </citation>
    <scope>NUCLEOTIDE SEQUENCE</scope>
    <source>
        <strain evidence="1">E1834</strain>
    </source>
</reference>
<protein>
    <submittedName>
        <fullName evidence="1">Uncharacterized protein</fullName>
    </submittedName>
</protein>
<evidence type="ECO:0000313" key="1">
    <source>
        <dbReference type="EMBL" id="CAK5096965.1"/>
    </source>
</evidence>
<accession>A0ACB1APY9</accession>
<gene>
    <name evidence="1" type="ORF">MENTE1834_LOCUS41280</name>
</gene>
<organism evidence="1 2">
    <name type="scientific">Meloidogyne enterolobii</name>
    <name type="common">Root-knot nematode worm</name>
    <name type="synonym">Meloidogyne mayaguensis</name>
    <dbReference type="NCBI Taxonomy" id="390850"/>
    <lineage>
        <taxon>Eukaryota</taxon>
        <taxon>Metazoa</taxon>
        <taxon>Ecdysozoa</taxon>
        <taxon>Nematoda</taxon>
        <taxon>Chromadorea</taxon>
        <taxon>Rhabditida</taxon>
        <taxon>Tylenchina</taxon>
        <taxon>Tylenchomorpha</taxon>
        <taxon>Tylenchoidea</taxon>
        <taxon>Meloidogynidae</taxon>
        <taxon>Meloidogyninae</taxon>
        <taxon>Meloidogyne</taxon>
    </lineage>
</organism>
<sequence length="80" mass="9239">MPYSKGYHLYFVLKNLIIGKFSLFLNIISHLLQNILILANSLFPGLVTLLIFYCLQTSLILNQSRRNIHPLLLVYPLLIP</sequence>
<proteinExistence type="predicted"/>
<comment type="caution">
    <text evidence="1">The sequence shown here is derived from an EMBL/GenBank/DDBJ whole genome shotgun (WGS) entry which is preliminary data.</text>
</comment>
<dbReference type="Proteomes" id="UP001497535">
    <property type="component" value="Unassembled WGS sequence"/>
</dbReference>
<dbReference type="EMBL" id="CAVMJV010000101">
    <property type="protein sequence ID" value="CAK5096965.1"/>
    <property type="molecule type" value="Genomic_DNA"/>
</dbReference>